<sequence>MKLYYTSQIILLHIFFNFYYIYSHNTHHPNNQPSTDFPQIDLKIAFGKFYRDVELTTDPITSKSIKAEVDHLLISTKLMKDKNKHFIGKSNNKHLIASIESKTKRIKFPFYSTFFAELNCNEIIRMITYDYKSRKFFNISVNCQGKIHIHLDSGKLFLITPNNKSKNAIYYYSYNLENLPKIPEFLKTFRNDLISFNFKHKIDQKFPISDFIPLYLGYLTTKTDHLTDFRNKRKIIQIPFSNQFRYLLFGSKDMFYAFPVHDECFANVNIENAIVEHICGPIKFYYDLKNGILNYETIEILTMNIGGIRVLTNENFEKLFIQTKQMLRILDKVFNDNNKNNNTNQSGNIKSARKT</sequence>
<dbReference type="Proteomes" id="UP001071777">
    <property type="component" value="Unassembled WGS sequence"/>
</dbReference>
<dbReference type="EMBL" id="JAPCXB010000084">
    <property type="protein sequence ID" value="KAJ1609227.1"/>
    <property type="molecule type" value="Genomic_DNA"/>
</dbReference>
<proteinExistence type="predicted"/>
<protein>
    <submittedName>
        <fullName evidence="1">Uncharacterized protein</fullName>
    </submittedName>
</protein>
<keyword evidence="2" id="KW-1185">Reference proteome</keyword>
<name>A0ABQ8P5P5_9CRYT</name>
<accession>A0ABQ8P5P5</accession>
<evidence type="ECO:0000313" key="2">
    <source>
        <dbReference type="Proteomes" id="UP001071777"/>
    </source>
</evidence>
<comment type="caution">
    <text evidence="1">The sequence shown here is derived from an EMBL/GenBank/DDBJ whole genome shotgun (WGS) entry which is preliminary data.</text>
</comment>
<organism evidence="1 2">
    <name type="scientific">Cryptosporidium canis</name>
    <dbReference type="NCBI Taxonomy" id="195482"/>
    <lineage>
        <taxon>Eukaryota</taxon>
        <taxon>Sar</taxon>
        <taxon>Alveolata</taxon>
        <taxon>Apicomplexa</taxon>
        <taxon>Conoidasida</taxon>
        <taxon>Coccidia</taxon>
        <taxon>Eucoccidiorida</taxon>
        <taxon>Eimeriorina</taxon>
        <taxon>Cryptosporidiidae</taxon>
        <taxon>Cryptosporidium</taxon>
    </lineage>
</organism>
<gene>
    <name evidence="1" type="ORF">OJ252_2276</name>
</gene>
<reference evidence="1" key="1">
    <citation type="submission" date="2022-10" db="EMBL/GenBank/DDBJ databases">
        <title>Adaptive evolution leads to modifications in subtelomeric GC content in a zoonotic Cryptosporidium species.</title>
        <authorList>
            <person name="Li J."/>
            <person name="Feng Y."/>
            <person name="Xiao L."/>
        </authorList>
    </citation>
    <scope>NUCLEOTIDE SEQUENCE</scope>
    <source>
        <strain evidence="1">25894</strain>
    </source>
</reference>
<evidence type="ECO:0000313" key="1">
    <source>
        <dbReference type="EMBL" id="KAJ1609227.1"/>
    </source>
</evidence>